<feature type="non-terminal residue" evidence="1">
    <location>
        <position position="1"/>
    </location>
</feature>
<name>A0A371EWW8_MUCPR</name>
<sequence length="141" mass="16094">MKQKIEKKNKKLEKLKEKLEASYKGVWKRHSYKEAPDFHIRKASTTPTNAFVLVPRDLIPCTNGFPYASLHMYGHDKTNVLLPLQKESLHTFCTNKVLVLGYLVGTQGVKINVNKVNAIQSWPTPKLVSNVRNFHGLPKIL</sequence>
<accession>A0A371EWW8</accession>
<dbReference type="InterPro" id="IPR043502">
    <property type="entry name" value="DNA/RNA_pol_sf"/>
</dbReference>
<organism evidence="1 2">
    <name type="scientific">Mucuna pruriens</name>
    <name type="common">Velvet bean</name>
    <name type="synonym">Dolichos pruriens</name>
    <dbReference type="NCBI Taxonomy" id="157652"/>
    <lineage>
        <taxon>Eukaryota</taxon>
        <taxon>Viridiplantae</taxon>
        <taxon>Streptophyta</taxon>
        <taxon>Embryophyta</taxon>
        <taxon>Tracheophyta</taxon>
        <taxon>Spermatophyta</taxon>
        <taxon>Magnoliopsida</taxon>
        <taxon>eudicotyledons</taxon>
        <taxon>Gunneridae</taxon>
        <taxon>Pentapetalae</taxon>
        <taxon>rosids</taxon>
        <taxon>fabids</taxon>
        <taxon>Fabales</taxon>
        <taxon>Fabaceae</taxon>
        <taxon>Papilionoideae</taxon>
        <taxon>50 kb inversion clade</taxon>
        <taxon>NPAAA clade</taxon>
        <taxon>indigoferoid/millettioid clade</taxon>
        <taxon>Phaseoleae</taxon>
        <taxon>Mucuna</taxon>
    </lineage>
</organism>
<dbReference type="EMBL" id="QJKJ01011668">
    <property type="protein sequence ID" value="RDX70547.1"/>
    <property type="molecule type" value="Genomic_DNA"/>
</dbReference>
<keyword evidence="2" id="KW-1185">Reference proteome</keyword>
<gene>
    <name evidence="1" type="ORF">CR513_50203</name>
</gene>
<evidence type="ECO:0000313" key="2">
    <source>
        <dbReference type="Proteomes" id="UP000257109"/>
    </source>
</evidence>
<dbReference type="SUPFAM" id="SSF56672">
    <property type="entry name" value="DNA/RNA polymerases"/>
    <property type="match status" value="1"/>
</dbReference>
<protein>
    <submittedName>
        <fullName evidence="1">Uncharacterized protein</fullName>
    </submittedName>
</protein>
<dbReference type="AlphaFoldDB" id="A0A371EWW8"/>
<comment type="caution">
    <text evidence="1">The sequence shown here is derived from an EMBL/GenBank/DDBJ whole genome shotgun (WGS) entry which is preliminary data.</text>
</comment>
<dbReference type="Proteomes" id="UP000257109">
    <property type="component" value="Unassembled WGS sequence"/>
</dbReference>
<evidence type="ECO:0000313" key="1">
    <source>
        <dbReference type="EMBL" id="RDX70547.1"/>
    </source>
</evidence>
<proteinExistence type="predicted"/>
<reference evidence="1" key="1">
    <citation type="submission" date="2018-05" db="EMBL/GenBank/DDBJ databases">
        <title>Draft genome of Mucuna pruriens seed.</title>
        <authorList>
            <person name="Nnadi N.E."/>
            <person name="Vos R."/>
            <person name="Hasami M.H."/>
            <person name="Devisetty U.K."/>
            <person name="Aguiy J.C."/>
        </authorList>
    </citation>
    <scope>NUCLEOTIDE SEQUENCE [LARGE SCALE GENOMIC DNA]</scope>
    <source>
        <strain evidence="1">JCA_2017</strain>
    </source>
</reference>